<proteinExistence type="predicted"/>
<protein>
    <submittedName>
        <fullName evidence="1">Uncharacterized protein</fullName>
    </submittedName>
</protein>
<keyword evidence="2" id="KW-1185">Reference proteome</keyword>
<reference evidence="1 2" key="1">
    <citation type="submission" date="2014-04" db="EMBL/GenBank/DDBJ databases">
        <authorList>
            <consortium name="DOE Joint Genome Institute"/>
            <person name="Kuo A."/>
            <person name="Tarkka M."/>
            <person name="Buscot F."/>
            <person name="Kohler A."/>
            <person name="Nagy L.G."/>
            <person name="Floudas D."/>
            <person name="Copeland A."/>
            <person name="Barry K.W."/>
            <person name="Cichocki N."/>
            <person name="Veneault-Fourrey C."/>
            <person name="LaButti K."/>
            <person name="Lindquist E.A."/>
            <person name="Lipzen A."/>
            <person name="Lundell T."/>
            <person name="Morin E."/>
            <person name="Murat C."/>
            <person name="Sun H."/>
            <person name="Tunlid A."/>
            <person name="Henrissat B."/>
            <person name="Grigoriev I.V."/>
            <person name="Hibbett D.S."/>
            <person name="Martin F."/>
            <person name="Nordberg H.P."/>
            <person name="Cantor M.N."/>
            <person name="Hua S.X."/>
        </authorList>
    </citation>
    <scope>NUCLEOTIDE SEQUENCE [LARGE SCALE GENOMIC DNA]</scope>
    <source>
        <strain evidence="1 2">F 1598</strain>
    </source>
</reference>
<organism evidence="1 2">
    <name type="scientific">Piloderma croceum (strain F 1598)</name>
    <dbReference type="NCBI Taxonomy" id="765440"/>
    <lineage>
        <taxon>Eukaryota</taxon>
        <taxon>Fungi</taxon>
        <taxon>Dikarya</taxon>
        <taxon>Basidiomycota</taxon>
        <taxon>Agaricomycotina</taxon>
        <taxon>Agaricomycetes</taxon>
        <taxon>Agaricomycetidae</taxon>
        <taxon>Atheliales</taxon>
        <taxon>Atheliaceae</taxon>
        <taxon>Piloderma</taxon>
    </lineage>
</organism>
<evidence type="ECO:0000313" key="1">
    <source>
        <dbReference type="EMBL" id="KIM71214.1"/>
    </source>
</evidence>
<dbReference type="OrthoDB" id="2680710at2759"/>
<dbReference type="STRING" id="765440.A0A0C3ESY6"/>
<gene>
    <name evidence="1" type="ORF">PILCRDRAFT_759006</name>
</gene>
<dbReference type="Gene3D" id="3.40.50.300">
    <property type="entry name" value="P-loop containing nucleotide triphosphate hydrolases"/>
    <property type="match status" value="1"/>
</dbReference>
<name>A0A0C3ESY6_PILCF</name>
<dbReference type="Proteomes" id="UP000054166">
    <property type="component" value="Unassembled WGS sequence"/>
</dbReference>
<dbReference type="AlphaFoldDB" id="A0A0C3ESY6"/>
<dbReference type="EMBL" id="KN833405">
    <property type="protein sequence ID" value="KIM71214.1"/>
    <property type="molecule type" value="Genomic_DNA"/>
</dbReference>
<sequence length="85" mass="9744">MAQGRITSSGIQWDILSRRWRQRKNVQNICLLIADKIQLVGEVGPTYENCMNLQTHTHFNGGCTIRREIERLVQYLIGAGKDSQD</sequence>
<evidence type="ECO:0000313" key="2">
    <source>
        <dbReference type="Proteomes" id="UP000054166"/>
    </source>
</evidence>
<reference evidence="2" key="2">
    <citation type="submission" date="2015-01" db="EMBL/GenBank/DDBJ databases">
        <title>Evolutionary Origins and Diversification of the Mycorrhizal Mutualists.</title>
        <authorList>
            <consortium name="DOE Joint Genome Institute"/>
            <consortium name="Mycorrhizal Genomics Consortium"/>
            <person name="Kohler A."/>
            <person name="Kuo A."/>
            <person name="Nagy L.G."/>
            <person name="Floudas D."/>
            <person name="Copeland A."/>
            <person name="Barry K.W."/>
            <person name="Cichocki N."/>
            <person name="Veneault-Fourrey C."/>
            <person name="LaButti K."/>
            <person name="Lindquist E.A."/>
            <person name="Lipzen A."/>
            <person name="Lundell T."/>
            <person name="Morin E."/>
            <person name="Murat C."/>
            <person name="Riley R."/>
            <person name="Ohm R."/>
            <person name="Sun H."/>
            <person name="Tunlid A."/>
            <person name="Henrissat B."/>
            <person name="Grigoriev I.V."/>
            <person name="Hibbett D.S."/>
            <person name="Martin F."/>
        </authorList>
    </citation>
    <scope>NUCLEOTIDE SEQUENCE [LARGE SCALE GENOMIC DNA]</scope>
    <source>
        <strain evidence="2">F 1598</strain>
    </source>
</reference>
<dbReference type="HOGENOM" id="CLU_2513473_0_0_1"/>
<dbReference type="InterPro" id="IPR027417">
    <property type="entry name" value="P-loop_NTPase"/>
</dbReference>
<accession>A0A0C3ESY6</accession>
<dbReference type="InParanoid" id="A0A0C3ESY6"/>